<gene>
    <name evidence="1" type="ORF">QYM36_000779</name>
</gene>
<dbReference type="Proteomes" id="UP001187531">
    <property type="component" value="Unassembled WGS sequence"/>
</dbReference>
<organism evidence="1 2">
    <name type="scientific">Artemia franciscana</name>
    <name type="common">Brine shrimp</name>
    <name type="synonym">Artemia sanfranciscana</name>
    <dbReference type="NCBI Taxonomy" id="6661"/>
    <lineage>
        <taxon>Eukaryota</taxon>
        <taxon>Metazoa</taxon>
        <taxon>Ecdysozoa</taxon>
        <taxon>Arthropoda</taxon>
        <taxon>Crustacea</taxon>
        <taxon>Branchiopoda</taxon>
        <taxon>Anostraca</taxon>
        <taxon>Artemiidae</taxon>
        <taxon>Artemia</taxon>
    </lineage>
</organism>
<name>A0AA88LCN6_ARTSF</name>
<dbReference type="EMBL" id="JAVRJZ010000002">
    <property type="protein sequence ID" value="KAK2726448.1"/>
    <property type="molecule type" value="Genomic_DNA"/>
</dbReference>
<dbReference type="AlphaFoldDB" id="A0AA88LCN6"/>
<keyword evidence="2" id="KW-1185">Reference proteome</keyword>
<evidence type="ECO:0000313" key="2">
    <source>
        <dbReference type="Proteomes" id="UP001187531"/>
    </source>
</evidence>
<proteinExistence type="predicted"/>
<reference evidence="1" key="1">
    <citation type="submission" date="2023-07" db="EMBL/GenBank/DDBJ databases">
        <title>Chromosome-level genome assembly of Artemia franciscana.</title>
        <authorList>
            <person name="Jo E."/>
        </authorList>
    </citation>
    <scope>NUCLEOTIDE SEQUENCE</scope>
    <source>
        <tissue evidence="1">Whole body</tissue>
    </source>
</reference>
<sequence>MATSTNENHEPECSGAKQIINNRKVTSTAEFYAEEVDFSIDLFKRVYKDNGGIKSKQTTKNILLAIYRPLGSAPCLSWVYRRNKQNFGEVFRLEETYKATTTRFYKATLHRFSSATNFTQKTL</sequence>
<comment type="caution">
    <text evidence="1">The sequence shown here is derived from an EMBL/GenBank/DDBJ whole genome shotgun (WGS) entry which is preliminary data.</text>
</comment>
<protein>
    <submittedName>
        <fullName evidence="1">Uncharacterized protein</fullName>
    </submittedName>
</protein>
<accession>A0AA88LCN6</accession>
<evidence type="ECO:0000313" key="1">
    <source>
        <dbReference type="EMBL" id="KAK2726448.1"/>
    </source>
</evidence>